<protein>
    <submittedName>
        <fullName evidence="2">Uncharacterized protein</fullName>
    </submittedName>
</protein>
<evidence type="ECO:0000313" key="3">
    <source>
        <dbReference type="Proteomes" id="UP000215086"/>
    </source>
</evidence>
<accession>A0A286RJ21</accession>
<feature type="region of interest" description="Disordered" evidence="1">
    <location>
        <begin position="1"/>
        <end position="22"/>
    </location>
</feature>
<dbReference type="AlphaFoldDB" id="A0A286RJ21"/>
<gene>
    <name evidence="2" type="ORF">THTE_3344</name>
</gene>
<proteinExistence type="predicted"/>
<dbReference type="Proteomes" id="UP000215086">
    <property type="component" value="Chromosome"/>
</dbReference>
<evidence type="ECO:0000256" key="1">
    <source>
        <dbReference type="SAM" id="MobiDB-lite"/>
    </source>
</evidence>
<dbReference type="KEGG" id="ttf:THTE_3344"/>
<name>A0A286RJ21_9BACT</name>
<sequence>MSCEDDLPKMNNGASAPAKPSRFPLLNEFDLQSVFPRSERVTEVFHDLFRKTLPTGATLRKAGWRPTGLQSINKTRQ</sequence>
<reference evidence="2 3" key="1">
    <citation type="journal article" name="Front. Microbiol.">
        <title>Sugar Metabolism of the First Thermophilic Planctomycete Thermogutta terrifontis: Comparative Genomic and Transcriptomic Approaches.</title>
        <authorList>
            <person name="Elcheninov A.G."/>
            <person name="Menzel P."/>
            <person name="Gudbergsdottir S.R."/>
            <person name="Slesarev A.I."/>
            <person name="Kadnikov V.V."/>
            <person name="Krogh A."/>
            <person name="Bonch-Osmolovskaya E.A."/>
            <person name="Peng X."/>
            <person name="Kublanov I.V."/>
        </authorList>
    </citation>
    <scope>NUCLEOTIDE SEQUENCE [LARGE SCALE GENOMIC DNA]</scope>
    <source>
        <strain evidence="2 3">R1</strain>
    </source>
</reference>
<keyword evidence="3" id="KW-1185">Reference proteome</keyword>
<evidence type="ECO:0000313" key="2">
    <source>
        <dbReference type="EMBL" id="ASV75946.1"/>
    </source>
</evidence>
<organism evidence="2 3">
    <name type="scientific">Thermogutta terrifontis</name>
    <dbReference type="NCBI Taxonomy" id="1331910"/>
    <lineage>
        <taxon>Bacteria</taxon>
        <taxon>Pseudomonadati</taxon>
        <taxon>Planctomycetota</taxon>
        <taxon>Planctomycetia</taxon>
        <taxon>Pirellulales</taxon>
        <taxon>Thermoguttaceae</taxon>
        <taxon>Thermogutta</taxon>
    </lineage>
</organism>
<dbReference type="EMBL" id="CP018477">
    <property type="protein sequence ID" value="ASV75946.1"/>
    <property type="molecule type" value="Genomic_DNA"/>
</dbReference>